<dbReference type="GO" id="GO:0043565">
    <property type="term" value="F:sequence-specific DNA binding"/>
    <property type="evidence" value="ECO:0007669"/>
    <property type="project" value="InterPro"/>
</dbReference>
<dbReference type="RefSeq" id="WP_133994657.1">
    <property type="nucleotide sequence ID" value="NZ_SODV01000001.1"/>
</dbReference>
<organism evidence="4 5">
    <name type="scientific">Dinghuibacter silviterrae</name>
    <dbReference type="NCBI Taxonomy" id="1539049"/>
    <lineage>
        <taxon>Bacteria</taxon>
        <taxon>Pseudomonadati</taxon>
        <taxon>Bacteroidota</taxon>
        <taxon>Chitinophagia</taxon>
        <taxon>Chitinophagales</taxon>
        <taxon>Chitinophagaceae</taxon>
        <taxon>Dinghuibacter</taxon>
    </lineage>
</organism>
<dbReference type="InterPro" id="IPR002818">
    <property type="entry name" value="DJ-1/PfpI"/>
</dbReference>
<dbReference type="Gene3D" id="1.10.10.60">
    <property type="entry name" value="Homeodomain-like"/>
    <property type="match status" value="2"/>
</dbReference>
<keyword evidence="5" id="KW-1185">Reference proteome</keyword>
<dbReference type="Gene3D" id="3.40.50.880">
    <property type="match status" value="1"/>
</dbReference>
<dbReference type="Pfam" id="PF12833">
    <property type="entry name" value="HTH_18"/>
    <property type="match status" value="1"/>
</dbReference>
<evidence type="ECO:0000256" key="2">
    <source>
        <dbReference type="ARBA" id="ARBA00023163"/>
    </source>
</evidence>
<sequence>MLAVSLLIFDAVVPSSVTGVLDLLAGANRYQQMTGKEPAFAVELVGECPPAFAPLAFKSFSTATRPGLVIVPSFMVDDLSVLSRYPASIRWLKTIHGTGAEIASLCAGSYFLAEAGLLDGKTVASHWAVLEDMQRRYPAIRTTSDRVITDQDGVYTSGGAFSSLKLVLYLIEKFCGREAALWISKMYAIELDRGSPAHFAVFTGQHQHGDTAILQAQAYLEKHYQDELSIDLLAGNVHMGKRNFIRRFKAATNNTPFEYLQRVRIESAKKAIERNERDLPLIMDESGYRDPKAFRTIFKRITGLSPMEYKRKYARRYTG</sequence>
<accession>A0A4R8DV20</accession>
<keyword evidence="2" id="KW-0804">Transcription</keyword>
<dbReference type="OrthoDB" id="9803764at2"/>
<proteinExistence type="predicted"/>
<evidence type="ECO:0000313" key="5">
    <source>
        <dbReference type="Proteomes" id="UP000294498"/>
    </source>
</evidence>
<evidence type="ECO:0000259" key="3">
    <source>
        <dbReference type="PROSITE" id="PS01124"/>
    </source>
</evidence>
<dbReference type="PANTHER" id="PTHR43130">
    <property type="entry name" value="ARAC-FAMILY TRANSCRIPTIONAL REGULATOR"/>
    <property type="match status" value="1"/>
</dbReference>
<keyword evidence="1" id="KW-0805">Transcription regulation</keyword>
<dbReference type="Pfam" id="PF01965">
    <property type="entry name" value="DJ-1_PfpI"/>
    <property type="match status" value="1"/>
</dbReference>
<dbReference type="GO" id="GO:0003700">
    <property type="term" value="F:DNA-binding transcription factor activity"/>
    <property type="evidence" value="ECO:0007669"/>
    <property type="project" value="InterPro"/>
</dbReference>
<dbReference type="SUPFAM" id="SSF46689">
    <property type="entry name" value="Homeodomain-like"/>
    <property type="match status" value="2"/>
</dbReference>
<dbReference type="EMBL" id="SODV01000001">
    <property type="protein sequence ID" value="TDX02029.1"/>
    <property type="molecule type" value="Genomic_DNA"/>
</dbReference>
<dbReference type="Proteomes" id="UP000294498">
    <property type="component" value="Unassembled WGS sequence"/>
</dbReference>
<name>A0A4R8DV20_9BACT</name>
<gene>
    <name evidence="4" type="ORF">EDB95_3077</name>
</gene>
<evidence type="ECO:0000256" key="1">
    <source>
        <dbReference type="ARBA" id="ARBA00023015"/>
    </source>
</evidence>
<dbReference type="InterPro" id="IPR018060">
    <property type="entry name" value="HTH_AraC"/>
</dbReference>
<reference evidence="4 5" key="1">
    <citation type="submission" date="2019-03" db="EMBL/GenBank/DDBJ databases">
        <title>Genomic Encyclopedia of Type Strains, Phase IV (KMG-IV): sequencing the most valuable type-strain genomes for metagenomic binning, comparative biology and taxonomic classification.</title>
        <authorList>
            <person name="Goeker M."/>
        </authorList>
    </citation>
    <scope>NUCLEOTIDE SEQUENCE [LARGE SCALE GENOMIC DNA]</scope>
    <source>
        <strain evidence="4 5">DSM 100059</strain>
    </source>
</reference>
<evidence type="ECO:0000313" key="4">
    <source>
        <dbReference type="EMBL" id="TDX02029.1"/>
    </source>
</evidence>
<dbReference type="InterPro" id="IPR009057">
    <property type="entry name" value="Homeodomain-like_sf"/>
</dbReference>
<dbReference type="AlphaFoldDB" id="A0A4R8DV20"/>
<dbReference type="PROSITE" id="PS01124">
    <property type="entry name" value="HTH_ARAC_FAMILY_2"/>
    <property type="match status" value="1"/>
</dbReference>
<dbReference type="InterPro" id="IPR052158">
    <property type="entry name" value="INH-QAR"/>
</dbReference>
<protein>
    <submittedName>
        <fullName evidence="4">AraC family transcriptional regulator with amidase-like domain</fullName>
    </submittedName>
</protein>
<comment type="caution">
    <text evidence="4">The sequence shown here is derived from an EMBL/GenBank/DDBJ whole genome shotgun (WGS) entry which is preliminary data.</text>
</comment>
<dbReference type="SMART" id="SM00342">
    <property type="entry name" value="HTH_ARAC"/>
    <property type="match status" value="1"/>
</dbReference>
<feature type="domain" description="HTH araC/xylS-type" evidence="3">
    <location>
        <begin position="214"/>
        <end position="312"/>
    </location>
</feature>
<dbReference type="SUPFAM" id="SSF52317">
    <property type="entry name" value="Class I glutamine amidotransferase-like"/>
    <property type="match status" value="1"/>
</dbReference>
<dbReference type="PANTHER" id="PTHR43130:SF3">
    <property type="entry name" value="HTH-TYPE TRANSCRIPTIONAL REGULATOR RV1931C"/>
    <property type="match status" value="1"/>
</dbReference>
<dbReference type="InterPro" id="IPR029062">
    <property type="entry name" value="Class_I_gatase-like"/>
</dbReference>